<protein>
    <submittedName>
        <fullName evidence="2">Uncharacterized protein</fullName>
    </submittedName>
</protein>
<keyword evidence="3" id="KW-1185">Reference proteome</keyword>
<dbReference type="EMBL" id="JACHJR010000001">
    <property type="protein sequence ID" value="MBB4948338.1"/>
    <property type="molecule type" value="Genomic_DNA"/>
</dbReference>
<proteinExistence type="predicted"/>
<reference evidence="2 3" key="1">
    <citation type="submission" date="2020-08" db="EMBL/GenBank/DDBJ databases">
        <title>Sequencing the genomes of 1000 actinobacteria strains.</title>
        <authorList>
            <person name="Klenk H.-P."/>
        </authorList>
    </citation>
    <scope>NUCLEOTIDE SEQUENCE [LARGE SCALE GENOMIC DNA]</scope>
    <source>
        <strain evidence="2 3">DSM 44786</strain>
    </source>
</reference>
<gene>
    <name evidence="2" type="ORF">F4556_003873</name>
</gene>
<accession>A0A7W7SEA9</accession>
<dbReference type="Proteomes" id="UP000573327">
    <property type="component" value="Unassembled WGS sequence"/>
</dbReference>
<evidence type="ECO:0000256" key="1">
    <source>
        <dbReference type="SAM" id="MobiDB-lite"/>
    </source>
</evidence>
<feature type="region of interest" description="Disordered" evidence="1">
    <location>
        <begin position="1"/>
        <end position="92"/>
    </location>
</feature>
<sequence>MTKRSTGKMTKLRRGTQELLQRRGMVADPGPQPPMMGDHGAMGADSGPRFGDAAFSHGGRRSFAAPAMLGGPAHHAELPGHRHRGAEKHSAH</sequence>
<comment type="caution">
    <text evidence="2">The sequence shown here is derived from an EMBL/GenBank/DDBJ whole genome shotgun (WGS) entry which is preliminary data.</text>
</comment>
<feature type="compositionally biased region" description="Basic residues" evidence="1">
    <location>
        <begin position="1"/>
        <end position="14"/>
    </location>
</feature>
<dbReference type="RefSeq" id="WP_184917777.1">
    <property type="nucleotide sequence ID" value="NZ_JACHJR010000001.1"/>
</dbReference>
<organism evidence="2 3">
    <name type="scientific">Kitasatospora gansuensis</name>
    <dbReference type="NCBI Taxonomy" id="258050"/>
    <lineage>
        <taxon>Bacteria</taxon>
        <taxon>Bacillati</taxon>
        <taxon>Actinomycetota</taxon>
        <taxon>Actinomycetes</taxon>
        <taxon>Kitasatosporales</taxon>
        <taxon>Streptomycetaceae</taxon>
        <taxon>Kitasatospora</taxon>
    </lineage>
</organism>
<dbReference type="AlphaFoldDB" id="A0A7W7SEA9"/>
<evidence type="ECO:0000313" key="2">
    <source>
        <dbReference type="EMBL" id="MBB4948338.1"/>
    </source>
</evidence>
<name>A0A7W7SEA9_9ACTN</name>
<evidence type="ECO:0000313" key="3">
    <source>
        <dbReference type="Proteomes" id="UP000573327"/>
    </source>
</evidence>